<gene>
    <name evidence="1" type="ORF">B0F90DRAFT_1723100</name>
</gene>
<comment type="caution">
    <text evidence="1">The sequence shown here is derived from an EMBL/GenBank/DDBJ whole genome shotgun (WGS) entry which is preliminary data.</text>
</comment>
<accession>A0AAD4M5D3</accession>
<dbReference type="Proteomes" id="UP001203297">
    <property type="component" value="Unassembled WGS sequence"/>
</dbReference>
<reference evidence="1" key="1">
    <citation type="journal article" date="2022" name="New Phytol.">
        <title>Evolutionary transition to the ectomycorrhizal habit in the genomes of a hyperdiverse lineage of mushroom-forming fungi.</title>
        <authorList>
            <person name="Looney B."/>
            <person name="Miyauchi S."/>
            <person name="Morin E."/>
            <person name="Drula E."/>
            <person name="Courty P.E."/>
            <person name="Kohler A."/>
            <person name="Kuo A."/>
            <person name="LaButti K."/>
            <person name="Pangilinan J."/>
            <person name="Lipzen A."/>
            <person name="Riley R."/>
            <person name="Andreopoulos W."/>
            <person name="He G."/>
            <person name="Johnson J."/>
            <person name="Nolan M."/>
            <person name="Tritt A."/>
            <person name="Barry K.W."/>
            <person name="Grigoriev I.V."/>
            <person name="Nagy L.G."/>
            <person name="Hibbett D."/>
            <person name="Henrissat B."/>
            <person name="Matheny P.B."/>
            <person name="Labbe J."/>
            <person name="Martin F.M."/>
        </authorList>
    </citation>
    <scope>NUCLEOTIDE SEQUENCE</scope>
    <source>
        <strain evidence="1">BPL690</strain>
    </source>
</reference>
<protein>
    <submittedName>
        <fullName evidence="1">Uncharacterized protein</fullName>
    </submittedName>
</protein>
<sequence>MHVRVKWGEERWQEKLPINHHIHDIRVKNYYSRPRNRAIALVNRRTVFVPPTLFDRGLAGARTGKKWTVSSAGAVGNGVSSTVTNDSNAITTGGECDAKRRCVFPAEGRGDGGGILGSGFDIGYAGGGSDGGDGKGGSGGARTVAILASEKDECTVKVGRVVGER</sequence>
<keyword evidence="2" id="KW-1185">Reference proteome</keyword>
<evidence type="ECO:0000313" key="2">
    <source>
        <dbReference type="Proteomes" id="UP001203297"/>
    </source>
</evidence>
<proteinExistence type="predicted"/>
<organism evidence="1 2">
    <name type="scientific">Multifurca ochricompacta</name>
    <dbReference type="NCBI Taxonomy" id="376703"/>
    <lineage>
        <taxon>Eukaryota</taxon>
        <taxon>Fungi</taxon>
        <taxon>Dikarya</taxon>
        <taxon>Basidiomycota</taxon>
        <taxon>Agaricomycotina</taxon>
        <taxon>Agaricomycetes</taxon>
        <taxon>Russulales</taxon>
        <taxon>Russulaceae</taxon>
        <taxon>Multifurca</taxon>
    </lineage>
</organism>
<dbReference type="EMBL" id="WTXG01000018">
    <property type="protein sequence ID" value="KAI0300457.1"/>
    <property type="molecule type" value="Genomic_DNA"/>
</dbReference>
<evidence type="ECO:0000313" key="1">
    <source>
        <dbReference type="EMBL" id="KAI0300457.1"/>
    </source>
</evidence>
<name>A0AAD4M5D3_9AGAM</name>
<dbReference type="AlphaFoldDB" id="A0AAD4M5D3"/>